<dbReference type="Pfam" id="PF06629">
    <property type="entry name" value="MipA"/>
    <property type="match status" value="1"/>
</dbReference>
<accession>A0A485C5N6</accession>
<protein>
    <submittedName>
        <fullName evidence="6">MltA-interacting protein</fullName>
    </submittedName>
</protein>
<gene>
    <name evidence="6" type="primary">mipA_2</name>
    <name evidence="6" type="ORF">NCTC12993_06038</name>
</gene>
<reference evidence="6 7" key="1">
    <citation type="submission" date="2019-03" db="EMBL/GenBank/DDBJ databases">
        <authorList>
            <consortium name="Pathogen Informatics"/>
        </authorList>
    </citation>
    <scope>NUCLEOTIDE SEQUENCE [LARGE SCALE GENOMIC DNA]</scope>
    <source>
        <strain evidence="6 7">NCTC12993</strain>
    </source>
</reference>
<keyword evidence="4" id="KW-0472">Membrane</keyword>
<proteinExistence type="inferred from homology"/>
<comment type="subcellular location">
    <subcellularLocation>
        <location evidence="1">Cell outer membrane</location>
    </subcellularLocation>
</comment>
<evidence type="ECO:0000256" key="2">
    <source>
        <dbReference type="ARBA" id="ARBA00005722"/>
    </source>
</evidence>
<organism evidence="6 7">
    <name type="scientific">Kluyvera cryocrescens</name>
    <name type="common">Kluyvera citrophila</name>
    <dbReference type="NCBI Taxonomy" id="580"/>
    <lineage>
        <taxon>Bacteria</taxon>
        <taxon>Pseudomonadati</taxon>
        <taxon>Pseudomonadota</taxon>
        <taxon>Gammaproteobacteria</taxon>
        <taxon>Enterobacterales</taxon>
        <taxon>Enterobacteriaceae</taxon>
        <taxon>Kluyvera</taxon>
    </lineage>
</organism>
<dbReference type="PANTHER" id="PTHR38776:SF1">
    <property type="entry name" value="MLTA-INTERACTING PROTEIN-RELATED"/>
    <property type="match status" value="1"/>
</dbReference>
<keyword evidence="3" id="KW-0732">Signal</keyword>
<dbReference type="GO" id="GO:0009279">
    <property type="term" value="C:cell outer membrane"/>
    <property type="evidence" value="ECO:0007669"/>
    <property type="project" value="UniProtKB-SubCell"/>
</dbReference>
<dbReference type="GO" id="GO:0009252">
    <property type="term" value="P:peptidoglycan biosynthetic process"/>
    <property type="evidence" value="ECO:0007669"/>
    <property type="project" value="TreeGrafter"/>
</dbReference>
<sequence>MSHHESARSGLRSYDPNSSWNPYLEMSANYRFAGNWSVYGTARYTRLSDEITDSPMIDKSWTGLLSTGVTYTF</sequence>
<evidence type="ECO:0000313" key="6">
    <source>
        <dbReference type="EMBL" id="VFS81467.1"/>
    </source>
</evidence>
<dbReference type="PANTHER" id="PTHR38776">
    <property type="entry name" value="MLTA-INTERACTING PROTEIN-RELATED"/>
    <property type="match status" value="1"/>
</dbReference>
<evidence type="ECO:0000256" key="4">
    <source>
        <dbReference type="ARBA" id="ARBA00023136"/>
    </source>
</evidence>
<dbReference type="InterPro" id="IPR011250">
    <property type="entry name" value="OMP/PagP_B-barrel"/>
</dbReference>
<evidence type="ECO:0000313" key="7">
    <source>
        <dbReference type="Proteomes" id="UP000401081"/>
    </source>
</evidence>
<evidence type="ECO:0000256" key="1">
    <source>
        <dbReference type="ARBA" id="ARBA00004442"/>
    </source>
</evidence>
<keyword evidence="5" id="KW-0998">Cell outer membrane</keyword>
<dbReference type="SUPFAM" id="SSF56925">
    <property type="entry name" value="OMPA-like"/>
    <property type="match status" value="1"/>
</dbReference>
<evidence type="ECO:0000256" key="5">
    <source>
        <dbReference type="ARBA" id="ARBA00023237"/>
    </source>
</evidence>
<keyword evidence="7" id="KW-1185">Reference proteome</keyword>
<dbReference type="Proteomes" id="UP000401081">
    <property type="component" value="Unassembled WGS sequence"/>
</dbReference>
<name>A0A485C5N6_KLUCR</name>
<dbReference type="AlphaFoldDB" id="A0A485C5N6"/>
<dbReference type="InterPro" id="IPR010583">
    <property type="entry name" value="MipA"/>
</dbReference>
<evidence type="ECO:0000256" key="3">
    <source>
        <dbReference type="ARBA" id="ARBA00022729"/>
    </source>
</evidence>
<comment type="similarity">
    <text evidence="2">Belongs to the MipA/OmpV family.</text>
</comment>
<dbReference type="Gene3D" id="2.40.160.20">
    <property type="match status" value="1"/>
</dbReference>
<dbReference type="EMBL" id="CAADJD010000025">
    <property type="protein sequence ID" value="VFS81467.1"/>
    <property type="molecule type" value="Genomic_DNA"/>
</dbReference>